<sequence length="718" mass="71419">MGGVGGRGRLGVPGGPGGSVLVGRGRRCGPVLLAGGLRPGVGLLRGGLLLDALGAEGRGVGRLLHGLGGGVGGLLPGGGRVGAPGWRGVRGGGGGTLGLGADQAELDAAVGLAARLGLVGGDGVGLAEAPRLEARHGDALGAQRGQHRLGAALAQLQVRGLAALAVGIARDPQPQVGAGPQDLGDGLDDRLALRGDGVGARLEGDLGGVGDGGDLGQALLRRGQRGQGVERLDIGDLDLQVGVGAERLDGAGGDLVAGGGVAGAAGDDDGVGRHGDGAVGEAREGLDAGQDAHRPAGGKAPGARPGRHGHVLRAEAGLGEGAGEVAHARVLDAASQAHLAVLGEGGAELGRALGRVRRVGHRTPRVESEDVGQRPVELGRDAVEERGVGGGRHDQRHVGVGHGQGPGAEVVQGRDPLGGRLAPVGRGGAEAQAAVERPLGPGGERRGEDGVAGLLRIGGAGVEGKLAVLDPGAQREGGDHRKGGGDREGEAQSLRGHAGELGFQAALVLGRIGDRLDGDAARGDRDLGAGQGLQGVHRVVERGLPAIRHRVVGDLEEVRDLLALRGLADLLDHLVAVGVGGDEADQGDAGVVPEHLQREVGRVDGRGVGHAHVVDDPGPVHDLGGRGNGVEALGLGGGLALEDDLEAVAQHRGPAEAVDLQPGRHRLDRAVLHHAGDGLAGRDREPAGAEERQGGEKRRRELHGRIFGNCGAWATAAS</sequence>
<feature type="compositionally biased region" description="Basic and acidic residues" evidence="1">
    <location>
        <begin position="476"/>
        <end position="490"/>
    </location>
</feature>
<dbReference type="AlphaFoldDB" id="A0A017HN29"/>
<feature type="region of interest" description="Disordered" evidence="1">
    <location>
        <begin position="386"/>
        <end position="409"/>
    </location>
</feature>
<feature type="region of interest" description="Disordered" evidence="1">
    <location>
        <begin position="470"/>
        <end position="492"/>
    </location>
</feature>
<dbReference type="HOGENOM" id="CLU_384892_0_0_5"/>
<evidence type="ECO:0000313" key="2">
    <source>
        <dbReference type="EMBL" id="EYD75725.1"/>
    </source>
</evidence>
<comment type="caution">
    <text evidence="2">The sequence shown here is derived from an EMBL/GenBank/DDBJ whole genome shotgun (WGS) entry which is preliminary data.</text>
</comment>
<organism evidence="2 3">
    <name type="scientific">Rubellimicrobium mesophilum DSM 19309</name>
    <dbReference type="NCBI Taxonomy" id="442562"/>
    <lineage>
        <taxon>Bacteria</taxon>
        <taxon>Pseudomonadati</taxon>
        <taxon>Pseudomonadota</taxon>
        <taxon>Alphaproteobacteria</taxon>
        <taxon>Rhodobacterales</taxon>
        <taxon>Roseobacteraceae</taxon>
        <taxon>Rubellimicrobium</taxon>
    </lineage>
</organism>
<proteinExistence type="predicted"/>
<gene>
    <name evidence="2" type="ORF">Rumeso_02812</name>
</gene>
<feature type="region of interest" description="Disordered" evidence="1">
    <location>
        <begin position="675"/>
        <end position="701"/>
    </location>
</feature>
<feature type="compositionally biased region" description="Basic and acidic residues" evidence="1">
    <location>
        <begin position="675"/>
        <end position="699"/>
    </location>
</feature>
<accession>A0A017HN29</accession>
<reference evidence="2 3" key="1">
    <citation type="submission" date="2013-02" db="EMBL/GenBank/DDBJ databases">
        <authorList>
            <person name="Fiebig A."/>
            <person name="Goeker M."/>
            <person name="Klenk H.-P.P."/>
        </authorList>
    </citation>
    <scope>NUCLEOTIDE SEQUENCE [LARGE SCALE GENOMIC DNA]</scope>
    <source>
        <strain evidence="2 3">DSM 19309</strain>
    </source>
</reference>
<feature type="compositionally biased region" description="Basic and acidic residues" evidence="1">
    <location>
        <begin position="270"/>
        <end position="294"/>
    </location>
</feature>
<keyword evidence="3" id="KW-1185">Reference proteome</keyword>
<feature type="region of interest" description="Disordered" evidence="1">
    <location>
        <begin position="265"/>
        <end position="308"/>
    </location>
</feature>
<feature type="compositionally biased region" description="Basic and acidic residues" evidence="1">
    <location>
        <begin position="386"/>
        <end position="397"/>
    </location>
</feature>
<feature type="compositionally biased region" description="Low complexity" evidence="1">
    <location>
        <begin position="295"/>
        <end position="304"/>
    </location>
</feature>
<protein>
    <submittedName>
        <fullName evidence="2">Uncharacterized protein</fullName>
    </submittedName>
</protein>
<dbReference type="EMBL" id="AOSK01000068">
    <property type="protein sequence ID" value="EYD75725.1"/>
    <property type="molecule type" value="Genomic_DNA"/>
</dbReference>
<dbReference type="Proteomes" id="UP000019666">
    <property type="component" value="Unassembled WGS sequence"/>
</dbReference>
<name>A0A017HN29_9RHOB</name>
<evidence type="ECO:0000313" key="3">
    <source>
        <dbReference type="Proteomes" id="UP000019666"/>
    </source>
</evidence>
<evidence type="ECO:0000256" key="1">
    <source>
        <dbReference type="SAM" id="MobiDB-lite"/>
    </source>
</evidence>